<protein>
    <recommendedName>
        <fullName evidence="5">Phage terminase large subunit-like protein</fullName>
    </recommendedName>
</protein>
<dbReference type="Pfam" id="PF03354">
    <property type="entry name" value="TerL_ATPase"/>
    <property type="match status" value="1"/>
</dbReference>
<evidence type="ECO:0000259" key="1">
    <source>
        <dbReference type="Pfam" id="PF03354"/>
    </source>
</evidence>
<dbReference type="PANTHER" id="PTHR41287:SF1">
    <property type="entry name" value="PROTEIN YMFN"/>
    <property type="match status" value="1"/>
</dbReference>
<evidence type="ECO:0000259" key="2">
    <source>
        <dbReference type="Pfam" id="PF20441"/>
    </source>
</evidence>
<dbReference type="EMBL" id="CVTD020000015">
    <property type="protein sequence ID" value="CRZ34598.1"/>
    <property type="molecule type" value="Genomic_DNA"/>
</dbReference>
<dbReference type="PANTHER" id="PTHR41287">
    <property type="match status" value="1"/>
</dbReference>
<evidence type="ECO:0000313" key="3">
    <source>
        <dbReference type="EMBL" id="CRZ34598.1"/>
    </source>
</evidence>
<dbReference type="InterPro" id="IPR027417">
    <property type="entry name" value="P-loop_NTPase"/>
</dbReference>
<dbReference type="InterPro" id="IPR005021">
    <property type="entry name" value="Terminase_largesu-like"/>
</dbReference>
<reference evidence="3 4" key="1">
    <citation type="submission" date="2015-06" db="EMBL/GenBank/DDBJ databases">
        <authorList>
            <person name="Wibberg Daniel"/>
        </authorList>
    </citation>
    <scope>NUCLEOTIDE SEQUENCE [LARGE SCALE GENOMIC DNA]</scope>
    <source>
        <strain evidence="3 4">T3/55T</strain>
    </source>
</reference>
<feature type="domain" description="Terminase large subunit-like ATPase" evidence="1">
    <location>
        <begin position="75"/>
        <end position="245"/>
    </location>
</feature>
<name>A0A0H5SW96_HERHM</name>
<keyword evidence="4" id="KW-1185">Reference proteome</keyword>
<feature type="domain" description="Terminase large subunit-like endonuclease" evidence="2">
    <location>
        <begin position="264"/>
        <end position="501"/>
    </location>
</feature>
<accession>A0A0H5SW96</accession>
<organism evidence="3 4">
    <name type="scientific">Herbinix hemicellulosilytica</name>
    <dbReference type="NCBI Taxonomy" id="1564487"/>
    <lineage>
        <taxon>Bacteria</taxon>
        <taxon>Bacillati</taxon>
        <taxon>Bacillota</taxon>
        <taxon>Clostridia</taxon>
        <taxon>Lachnospirales</taxon>
        <taxon>Lachnospiraceae</taxon>
        <taxon>Herbinix</taxon>
    </lineage>
</organism>
<dbReference type="AlphaFoldDB" id="A0A0H5SW96"/>
<proteinExistence type="predicted"/>
<dbReference type="Gene3D" id="3.40.50.300">
    <property type="entry name" value="P-loop containing nucleotide triphosphate hydrolases"/>
    <property type="match status" value="1"/>
</dbReference>
<dbReference type="InterPro" id="IPR046461">
    <property type="entry name" value="TerL_ATPase"/>
</dbReference>
<evidence type="ECO:0000313" key="4">
    <source>
        <dbReference type="Proteomes" id="UP000236497"/>
    </source>
</evidence>
<sequence length="557" mass="65190">MTATMKCRQKDYHPYIDQYIDYCRSGKNIVGKDILLACDYIEYKLNNPDVFIDAEKIDKAVELIERYFEVSLFDWELFVLALIHCYYKSDDTVVFSTFFIMMGRGNGKNGFISPIAWYLTTHYHGVTGYNIDIVANAEDQAKTSFEDIYDVLERTWAKSKKFFYKSKELIKNLKTKSYIKFNTSNAKTKDSKRTGCLIFDEVHQYESYDQIKVFTSSFGKRKHSRAFYITTNGNVREGVLDDMIAIAEDILNGTIKELRWLPLLYRVDDEKEVLNPEMWHKANPSLKYLPTLKAEMEQEFIEMKYKPAIEEEFYTKRMNWPKGNRELQVTEWDNIAATNKPLPDLTGWSCTVGIDYASLRDWAAVNLHFRKGDLRYDFGRYWVCTQNPELFRVKAPWQTWEQCVPVDDVEISPELLTEYITEMAQKYNIKKIAIDNYRYALMKDALEKIGFDPKERKNLYLVKPTDIMRIQPVIESCFNKQLFIWGDNPALRWAINNTKRVRAGKKTGTDTGNFYYAKIEAKSRKTDPFMALVASMVIEDELDTGQSTFYDLPVILA</sequence>
<dbReference type="Pfam" id="PF20441">
    <property type="entry name" value="TerL_nuclease"/>
    <property type="match status" value="1"/>
</dbReference>
<evidence type="ECO:0008006" key="5">
    <source>
        <dbReference type="Google" id="ProtNLM"/>
    </source>
</evidence>
<dbReference type="GO" id="GO:0004519">
    <property type="term" value="F:endonuclease activity"/>
    <property type="evidence" value="ECO:0007669"/>
    <property type="project" value="InterPro"/>
</dbReference>
<gene>
    <name evidence="3" type="ORF">HHT355_1397</name>
</gene>
<dbReference type="Proteomes" id="UP000236497">
    <property type="component" value="Unassembled WGS sequence"/>
</dbReference>
<dbReference type="InterPro" id="IPR046462">
    <property type="entry name" value="TerL_nuclease"/>
</dbReference>